<evidence type="ECO:0000313" key="4">
    <source>
        <dbReference type="Proteomes" id="UP000008332"/>
    </source>
</evidence>
<keyword evidence="2" id="KW-0732">Signal</keyword>
<reference evidence="4" key="1">
    <citation type="submission" date="2006-02" db="EMBL/GenBank/DDBJ databases">
        <title>Complete sequence of chromosome of Rhodoferax ferrireducens DSM 15236.</title>
        <authorList>
            <person name="Copeland A."/>
            <person name="Lucas S."/>
            <person name="Lapidus A."/>
            <person name="Barry K."/>
            <person name="Detter J.C."/>
            <person name="Glavina del Rio T."/>
            <person name="Hammon N."/>
            <person name="Israni S."/>
            <person name="Pitluck S."/>
            <person name="Brettin T."/>
            <person name="Bruce D."/>
            <person name="Han C."/>
            <person name="Tapia R."/>
            <person name="Gilna P."/>
            <person name="Kiss H."/>
            <person name="Schmutz J."/>
            <person name="Larimer F."/>
            <person name="Land M."/>
            <person name="Kyrpides N."/>
            <person name="Ivanova N."/>
            <person name="Richardson P."/>
        </authorList>
    </citation>
    <scope>NUCLEOTIDE SEQUENCE [LARGE SCALE GENOMIC DNA]</scope>
    <source>
        <strain evidence="4">ATCC BAA-621 / DSM 15236 / T118</strain>
    </source>
</reference>
<name>Q220W0_ALBFT</name>
<dbReference type="HOGENOM" id="CLU_097428_0_0_4"/>
<accession>Q220W0</accession>
<feature type="signal peptide" evidence="2">
    <location>
        <begin position="1"/>
        <end position="28"/>
    </location>
</feature>
<dbReference type="SUPFAM" id="SSF48452">
    <property type="entry name" value="TPR-like"/>
    <property type="match status" value="1"/>
</dbReference>
<gene>
    <name evidence="3" type="ordered locus">Rfer_0692</name>
</gene>
<protein>
    <submittedName>
        <fullName evidence="3">TPR repeat protein</fullName>
    </submittedName>
</protein>
<feature type="compositionally biased region" description="Polar residues" evidence="1">
    <location>
        <begin position="217"/>
        <end position="238"/>
    </location>
</feature>
<dbReference type="InterPro" id="IPR011990">
    <property type="entry name" value="TPR-like_helical_dom_sf"/>
</dbReference>
<dbReference type="Proteomes" id="UP000008332">
    <property type="component" value="Chromosome"/>
</dbReference>
<evidence type="ECO:0000256" key="1">
    <source>
        <dbReference type="SAM" id="MobiDB-lite"/>
    </source>
</evidence>
<proteinExistence type="predicted"/>
<evidence type="ECO:0000313" key="3">
    <source>
        <dbReference type="EMBL" id="ABD68443.1"/>
    </source>
</evidence>
<organism evidence="3 4">
    <name type="scientific">Albidiferax ferrireducens (strain ATCC BAA-621 / DSM 15236 / T118)</name>
    <name type="common">Rhodoferax ferrireducens</name>
    <dbReference type="NCBI Taxonomy" id="338969"/>
    <lineage>
        <taxon>Bacteria</taxon>
        <taxon>Pseudomonadati</taxon>
        <taxon>Pseudomonadota</taxon>
        <taxon>Betaproteobacteria</taxon>
        <taxon>Burkholderiales</taxon>
        <taxon>Comamonadaceae</taxon>
        <taxon>Rhodoferax</taxon>
    </lineage>
</organism>
<keyword evidence="4" id="KW-1185">Reference proteome</keyword>
<dbReference type="eggNOG" id="COG0457">
    <property type="taxonomic scope" value="Bacteria"/>
</dbReference>
<dbReference type="RefSeq" id="WP_011463016.1">
    <property type="nucleotide sequence ID" value="NC_007908.1"/>
</dbReference>
<dbReference type="EMBL" id="CP000267">
    <property type="protein sequence ID" value="ABD68443.1"/>
    <property type="molecule type" value="Genomic_DNA"/>
</dbReference>
<dbReference type="Gene3D" id="1.25.40.10">
    <property type="entry name" value="Tetratricopeptide repeat domain"/>
    <property type="match status" value="1"/>
</dbReference>
<dbReference type="STRING" id="338969.Rfer_0692"/>
<feature type="chain" id="PRO_5004200654" evidence="2">
    <location>
        <begin position="29"/>
        <end position="238"/>
    </location>
</feature>
<dbReference type="KEGG" id="rfr:Rfer_0692"/>
<sequence>MHFNSSHRFVCQLVGLLISLFATVPGHAQTGDSACGSLANGYGPYDYRTDKPKLGIVERYHFTPEVETLIRGSTNVLPGPDLDYTLRASPNHHRALMSMMRYGEKMKSPQPQGTGYSVECYFERAVRFRPDDTIARMLYATFLSKNARTPEAIRQLELATVAAADNGFSHYNIGLVYFDLKKYDKALLQAHKAISLGFPKTDLRDQLQHVGKWAEPSNESTDSANPTANGPTPEASQQ</sequence>
<evidence type="ECO:0000256" key="2">
    <source>
        <dbReference type="SAM" id="SignalP"/>
    </source>
</evidence>
<feature type="region of interest" description="Disordered" evidence="1">
    <location>
        <begin position="209"/>
        <end position="238"/>
    </location>
</feature>
<dbReference type="AlphaFoldDB" id="Q220W0"/>